<reference evidence="1 2" key="1">
    <citation type="submission" date="2019-11" db="EMBL/GenBank/DDBJ databases">
        <title>Whole genome sequence of Oryza granulata.</title>
        <authorList>
            <person name="Li W."/>
        </authorList>
    </citation>
    <scope>NUCLEOTIDE SEQUENCE [LARGE SCALE GENOMIC DNA]</scope>
    <source>
        <strain evidence="2">cv. Menghai</strain>
        <tissue evidence="1">Leaf</tissue>
    </source>
</reference>
<protein>
    <submittedName>
        <fullName evidence="1">Uncharacterized protein</fullName>
    </submittedName>
</protein>
<organism evidence="1 2">
    <name type="scientific">Oryza meyeriana var. granulata</name>
    <dbReference type="NCBI Taxonomy" id="110450"/>
    <lineage>
        <taxon>Eukaryota</taxon>
        <taxon>Viridiplantae</taxon>
        <taxon>Streptophyta</taxon>
        <taxon>Embryophyta</taxon>
        <taxon>Tracheophyta</taxon>
        <taxon>Spermatophyta</taxon>
        <taxon>Magnoliopsida</taxon>
        <taxon>Liliopsida</taxon>
        <taxon>Poales</taxon>
        <taxon>Poaceae</taxon>
        <taxon>BOP clade</taxon>
        <taxon>Oryzoideae</taxon>
        <taxon>Oryzeae</taxon>
        <taxon>Oryzinae</taxon>
        <taxon>Oryza</taxon>
        <taxon>Oryza meyeriana</taxon>
    </lineage>
</organism>
<sequence length="53" mass="5758">VARLSCVAARHGKEDEFVGMHSGKVTGWGGSARHWVKPIACACRAQQGDWHDP</sequence>
<evidence type="ECO:0000313" key="2">
    <source>
        <dbReference type="Proteomes" id="UP000479710"/>
    </source>
</evidence>
<dbReference type="Proteomes" id="UP000479710">
    <property type="component" value="Unassembled WGS sequence"/>
</dbReference>
<comment type="caution">
    <text evidence="1">The sequence shown here is derived from an EMBL/GenBank/DDBJ whole genome shotgun (WGS) entry which is preliminary data.</text>
</comment>
<name>A0A6G1E1U4_9ORYZ</name>
<proteinExistence type="predicted"/>
<accession>A0A6G1E1U4</accession>
<keyword evidence="2" id="KW-1185">Reference proteome</keyword>
<gene>
    <name evidence="1" type="ORF">E2562_026068</name>
</gene>
<feature type="non-terminal residue" evidence="1">
    <location>
        <position position="1"/>
    </location>
</feature>
<dbReference type="AlphaFoldDB" id="A0A6G1E1U4"/>
<evidence type="ECO:0000313" key="1">
    <source>
        <dbReference type="EMBL" id="KAF0918760.1"/>
    </source>
</evidence>
<dbReference type="EMBL" id="SPHZ02000005">
    <property type="protein sequence ID" value="KAF0918760.1"/>
    <property type="molecule type" value="Genomic_DNA"/>
</dbReference>